<evidence type="ECO:0000256" key="7">
    <source>
        <dbReference type="ARBA" id="ARBA00023136"/>
    </source>
</evidence>
<evidence type="ECO:0000259" key="8">
    <source>
        <dbReference type="Pfam" id="PF00005"/>
    </source>
</evidence>
<dbReference type="EMBL" id="JALPRY010000028">
    <property type="protein sequence ID" value="MCK8782461.1"/>
    <property type="molecule type" value="Genomic_DNA"/>
</dbReference>
<dbReference type="SUPFAM" id="SSF52540">
    <property type="entry name" value="P-loop containing nucleoside triphosphate hydrolases"/>
    <property type="match status" value="1"/>
</dbReference>
<evidence type="ECO:0000256" key="2">
    <source>
        <dbReference type="ARBA" id="ARBA00005417"/>
    </source>
</evidence>
<evidence type="ECO:0000313" key="9">
    <source>
        <dbReference type="EMBL" id="MCK8782461.1"/>
    </source>
</evidence>
<evidence type="ECO:0000256" key="5">
    <source>
        <dbReference type="ARBA" id="ARBA00022519"/>
    </source>
</evidence>
<accession>A0ABT0IXJ6</accession>
<keyword evidence="6" id="KW-1278">Translocase</keyword>
<evidence type="ECO:0000256" key="6">
    <source>
        <dbReference type="ARBA" id="ARBA00022967"/>
    </source>
</evidence>
<comment type="caution">
    <text evidence="9">The sequence shown here is derived from an EMBL/GenBank/DDBJ whole genome shotgun (WGS) entry which is preliminary data.</text>
</comment>
<dbReference type="PANTHER" id="PTHR43297">
    <property type="entry name" value="OLIGOPEPTIDE TRANSPORT ATP-BINDING PROTEIN APPD"/>
    <property type="match status" value="1"/>
</dbReference>
<evidence type="ECO:0000256" key="3">
    <source>
        <dbReference type="ARBA" id="ARBA00022448"/>
    </source>
</evidence>
<evidence type="ECO:0000313" key="10">
    <source>
        <dbReference type="Proteomes" id="UP001202827"/>
    </source>
</evidence>
<protein>
    <recommendedName>
        <fullName evidence="8">ABC transporter domain-containing protein</fullName>
    </recommendedName>
</protein>
<proteinExistence type="inferred from homology"/>
<dbReference type="InterPro" id="IPR050388">
    <property type="entry name" value="ABC_Ni/Peptide_Import"/>
</dbReference>
<keyword evidence="7" id="KW-0472">Membrane</keyword>
<keyword evidence="5" id="KW-0997">Cell inner membrane</keyword>
<dbReference type="InterPro" id="IPR003439">
    <property type="entry name" value="ABC_transporter-like_ATP-bd"/>
</dbReference>
<organism evidence="9 10">
    <name type="scientific">Neorhizobium turbinariae</name>
    <dbReference type="NCBI Taxonomy" id="2937795"/>
    <lineage>
        <taxon>Bacteria</taxon>
        <taxon>Pseudomonadati</taxon>
        <taxon>Pseudomonadota</taxon>
        <taxon>Alphaproteobacteria</taxon>
        <taxon>Hyphomicrobiales</taxon>
        <taxon>Rhizobiaceae</taxon>
        <taxon>Rhizobium/Agrobacterium group</taxon>
        <taxon>Neorhizobium</taxon>
    </lineage>
</organism>
<gene>
    <name evidence="9" type="ORF">M0654_21015</name>
</gene>
<keyword evidence="4" id="KW-1003">Cell membrane</keyword>
<dbReference type="Proteomes" id="UP001202827">
    <property type="component" value="Unassembled WGS sequence"/>
</dbReference>
<name>A0ABT0IXJ6_9HYPH</name>
<comment type="subcellular location">
    <subcellularLocation>
        <location evidence="1">Membrane</location>
    </subcellularLocation>
</comment>
<dbReference type="RefSeq" id="WP_248684748.1">
    <property type="nucleotide sequence ID" value="NZ_JALPRY010000028.1"/>
</dbReference>
<dbReference type="Pfam" id="PF00005">
    <property type="entry name" value="ABC_tran"/>
    <property type="match status" value="1"/>
</dbReference>
<dbReference type="InterPro" id="IPR027417">
    <property type="entry name" value="P-loop_NTPase"/>
</dbReference>
<keyword evidence="10" id="KW-1185">Reference proteome</keyword>
<dbReference type="Gene3D" id="3.40.50.300">
    <property type="entry name" value="P-loop containing nucleotide triphosphate hydrolases"/>
    <property type="match status" value="1"/>
</dbReference>
<comment type="similarity">
    <text evidence="2">Belongs to the ABC transporter superfamily.</text>
</comment>
<dbReference type="PANTHER" id="PTHR43297:SF14">
    <property type="entry name" value="ATPASE AAA-TYPE CORE DOMAIN-CONTAINING PROTEIN"/>
    <property type="match status" value="1"/>
</dbReference>
<sequence length="98" mass="10527">MLKGINLSVNRGDTLGIVGDSRSDKTVLVRSVLGIGPSNCEVVEGSISFDGQDITALAREGLDKDPRDPHLDNLPGPDYVPEPAFFDRAANLGRHLRT</sequence>
<keyword evidence="3" id="KW-0813">Transport</keyword>
<feature type="domain" description="ABC transporter" evidence="8">
    <location>
        <begin position="2"/>
        <end position="56"/>
    </location>
</feature>
<reference evidence="9 10" key="1">
    <citation type="submission" date="2022-04" db="EMBL/GenBank/DDBJ databases">
        <title>Rhizobium coralii sp. nov., isolated from coral Turbinaria peltata.</title>
        <authorList>
            <person name="Sun H."/>
        </authorList>
    </citation>
    <scope>NUCLEOTIDE SEQUENCE [LARGE SCALE GENOMIC DNA]</scope>
    <source>
        <strain evidence="9 10">NTR19</strain>
    </source>
</reference>
<evidence type="ECO:0000256" key="4">
    <source>
        <dbReference type="ARBA" id="ARBA00022475"/>
    </source>
</evidence>
<evidence type="ECO:0000256" key="1">
    <source>
        <dbReference type="ARBA" id="ARBA00004370"/>
    </source>
</evidence>